<keyword evidence="3" id="KW-1185">Reference proteome</keyword>
<feature type="region of interest" description="Disordered" evidence="1">
    <location>
        <begin position="1"/>
        <end position="65"/>
    </location>
</feature>
<evidence type="ECO:0000256" key="1">
    <source>
        <dbReference type="SAM" id="MobiDB-lite"/>
    </source>
</evidence>
<dbReference type="EMBL" id="JTCM02000002">
    <property type="protein sequence ID" value="NEU71250.1"/>
    <property type="molecule type" value="Genomic_DNA"/>
</dbReference>
<name>A0A846H3P3_9CYAN</name>
<gene>
    <name evidence="2" type="ORF">PI95_001295</name>
</gene>
<comment type="caution">
    <text evidence="2">The sequence shown here is derived from an EMBL/GenBank/DDBJ whole genome shotgun (WGS) entry which is preliminary data.</text>
</comment>
<organism evidence="2 3">
    <name type="scientific">Hassallia byssoidea VB512170</name>
    <dbReference type="NCBI Taxonomy" id="1304833"/>
    <lineage>
        <taxon>Bacteria</taxon>
        <taxon>Bacillati</taxon>
        <taxon>Cyanobacteriota</taxon>
        <taxon>Cyanophyceae</taxon>
        <taxon>Nostocales</taxon>
        <taxon>Tolypothrichaceae</taxon>
        <taxon>Hassallia</taxon>
    </lineage>
</organism>
<feature type="compositionally biased region" description="Gly residues" evidence="1">
    <location>
        <begin position="19"/>
        <end position="30"/>
    </location>
</feature>
<reference evidence="2 3" key="1">
    <citation type="journal article" date="2015" name="Genome Announc.">
        <title>Draft Genome Sequence of Cyanobacterium Hassallia byssoidea Strain VB512170, Isolated from Monuments in India.</title>
        <authorList>
            <person name="Singh D."/>
            <person name="Chandrababunaidu M.M."/>
            <person name="Panda A."/>
            <person name="Sen D."/>
            <person name="Bhattacharyya S."/>
            <person name="Adhikary S.P."/>
            <person name="Tripathy S."/>
        </authorList>
    </citation>
    <scope>NUCLEOTIDE SEQUENCE [LARGE SCALE GENOMIC DNA]</scope>
    <source>
        <strain evidence="2 3">VB512170</strain>
    </source>
</reference>
<proteinExistence type="predicted"/>
<protein>
    <submittedName>
        <fullName evidence="2">Uncharacterized protein</fullName>
    </submittedName>
</protein>
<evidence type="ECO:0000313" key="3">
    <source>
        <dbReference type="Proteomes" id="UP000031549"/>
    </source>
</evidence>
<feature type="compositionally biased region" description="Polar residues" evidence="1">
    <location>
        <begin position="56"/>
        <end position="65"/>
    </location>
</feature>
<sequence length="65" mass="6397">MQRRSGTAVGVRRKEEGGRGQGAGGRGQGAGVKSLPYLVPSTTAGNSGGEPLPQLSFITGGSSPA</sequence>
<dbReference type="Proteomes" id="UP000031549">
    <property type="component" value="Unassembled WGS sequence"/>
</dbReference>
<dbReference type="AlphaFoldDB" id="A0A846H3P3"/>
<dbReference type="RefSeq" id="WP_163518497.1">
    <property type="nucleotide sequence ID" value="NZ_JTCM02000002.1"/>
</dbReference>
<evidence type="ECO:0000313" key="2">
    <source>
        <dbReference type="EMBL" id="NEU71250.1"/>
    </source>
</evidence>
<accession>A0A846H3P3</accession>